<feature type="transmembrane region" description="Helical" evidence="5">
    <location>
        <begin position="293"/>
        <end position="314"/>
    </location>
</feature>
<accession>B4JEX7</accession>
<evidence type="ECO:0000256" key="2">
    <source>
        <dbReference type="ARBA" id="ARBA00022692"/>
    </source>
</evidence>
<evidence type="ECO:0000256" key="5">
    <source>
        <dbReference type="SAM" id="Phobius"/>
    </source>
</evidence>
<dbReference type="Pfam" id="PF07690">
    <property type="entry name" value="MFS_1"/>
    <property type="match status" value="1"/>
</dbReference>
<proteinExistence type="predicted"/>
<dbReference type="InterPro" id="IPR020846">
    <property type="entry name" value="MFS_dom"/>
</dbReference>
<evidence type="ECO:0000313" key="7">
    <source>
        <dbReference type="EMBL" id="EDV93258.1"/>
    </source>
</evidence>
<keyword evidence="3 5" id="KW-1133">Transmembrane helix</keyword>
<dbReference type="STRING" id="7222.B4JEX7"/>
<feature type="transmembrane region" description="Helical" evidence="5">
    <location>
        <begin position="163"/>
        <end position="189"/>
    </location>
</feature>
<evidence type="ECO:0000256" key="4">
    <source>
        <dbReference type="ARBA" id="ARBA00023136"/>
    </source>
</evidence>
<dbReference type="OMA" id="PYLGGIC"/>
<feature type="transmembrane region" description="Helical" evidence="5">
    <location>
        <begin position="335"/>
        <end position="355"/>
    </location>
</feature>
<protein>
    <submittedName>
        <fullName evidence="7">GH18362</fullName>
    </submittedName>
</protein>
<dbReference type="PhylomeDB" id="B4JEX7"/>
<dbReference type="GO" id="GO:0022857">
    <property type="term" value="F:transmembrane transporter activity"/>
    <property type="evidence" value="ECO:0007669"/>
    <property type="project" value="InterPro"/>
</dbReference>
<dbReference type="Gene3D" id="1.20.1250.20">
    <property type="entry name" value="MFS general substrate transporter like domains"/>
    <property type="match status" value="1"/>
</dbReference>
<feature type="transmembrane region" description="Helical" evidence="5">
    <location>
        <begin position="367"/>
        <end position="387"/>
    </location>
</feature>
<organism evidence="8">
    <name type="scientific">Drosophila grimshawi</name>
    <name type="common">Hawaiian fruit fly</name>
    <name type="synonym">Idiomyia grimshawi</name>
    <dbReference type="NCBI Taxonomy" id="7222"/>
    <lineage>
        <taxon>Eukaryota</taxon>
        <taxon>Metazoa</taxon>
        <taxon>Ecdysozoa</taxon>
        <taxon>Arthropoda</taxon>
        <taxon>Hexapoda</taxon>
        <taxon>Insecta</taxon>
        <taxon>Pterygota</taxon>
        <taxon>Neoptera</taxon>
        <taxon>Endopterygota</taxon>
        <taxon>Diptera</taxon>
        <taxon>Brachycera</taxon>
        <taxon>Muscomorpha</taxon>
        <taxon>Ephydroidea</taxon>
        <taxon>Drosophilidae</taxon>
        <taxon>Drosophila</taxon>
        <taxon>Hawaiian Drosophila</taxon>
    </lineage>
</organism>
<feature type="transmembrane region" description="Helical" evidence="5">
    <location>
        <begin position="232"/>
        <end position="251"/>
    </location>
</feature>
<evidence type="ECO:0000256" key="1">
    <source>
        <dbReference type="ARBA" id="ARBA00004141"/>
    </source>
</evidence>
<dbReference type="PROSITE" id="PS50850">
    <property type="entry name" value="MFS"/>
    <property type="match status" value="1"/>
</dbReference>
<dbReference type="PANTHER" id="PTHR11662:SF399">
    <property type="entry name" value="FI19708P1-RELATED"/>
    <property type="match status" value="1"/>
</dbReference>
<keyword evidence="4 5" id="KW-0472">Membrane</keyword>
<dbReference type="GO" id="GO:0006820">
    <property type="term" value="P:monoatomic anion transport"/>
    <property type="evidence" value="ECO:0007669"/>
    <property type="project" value="TreeGrafter"/>
</dbReference>
<dbReference type="SUPFAM" id="SSF103473">
    <property type="entry name" value="MFS general substrate transporter"/>
    <property type="match status" value="1"/>
</dbReference>
<dbReference type="EMBL" id="CH916369">
    <property type="protein sequence ID" value="EDV93258.1"/>
    <property type="molecule type" value="Genomic_DNA"/>
</dbReference>
<evidence type="ECO:0000259" key="6">
    <source>
        <dbReference type="PROSITE" id="PS50850"/>
    </source>
</evidence>
<keyword evidence="8" id="KW-1185">Reference proteome</keyword>
<dbReference type="InterPro" id="IPR011701">
    <property type="entry name" value="MFS"/>
</dbReference>
<dbReference type="PANTHER" id="PTHR11662">
    <property type="entry name" value="SOLUTE CARRIER FAMILY 17"/>
    <property type="match status" value="1"/>
</dbReference>
<dbReference type="InterPro" id="IPR050382">
    <property type="entry name" value="MFS_Na/Anion_cotransporter"/>
</dbReference>
<dbReference type="KEGG" id="dgr:6563416"/>
<comment type="subcellular location">
    <subcellularLocation>
        <location evidence="1">Membrane</location>
        <topology evidence="1">Multi-pass membrane protein</topology>
    </subcellularLocation>
</comment>
<feature type="domain" description="Major facilitator superfamily (MFS) profile" evidence="6">
    <location>
        <begin position="48"/>
        <end position="486"/>
    </location>
</feature>
<feature type="transmembrane region" description="Helical" evidence="5">
    <location>
        <begin position="435"/>
        <end position="456"/>
    </location>
</feature>
<dbReference type="InterPro" id="IPR036259">
    <property type="entry name" value="MFS_trans_sf"/>
</dbReference>
<dbReference type="HOGENOM" id="CLU_001265_5_0_1"/>
<reference evidence="7 8" key="1">
    <citation type="journal article" date="2007" name="Nature">
        <title>Evolution of genes and genomes on the Drosophila phylogeny.</title>
        <authorList>
            <consortium name="Drosophila 12 Genomes Consortium"/>
            <person name="Clark A.G."/>
            <person name="Eisen M.B."/>
            <person name="Smith D.R."/>
            <person name="Bergman C.M."/>
            <person name="Oliver B."/>
            <person name="Markow T.A."/>
            <person name="Kaufman T.C."/>
            <person name="Kellis M."/>
            <person name="Gelbart W."/>
            <person name="Iyer V.N."/>
            <person name="Pollard D.A."/>
            <person name="Sackton T.B."/>
            <person name="Larracuente A.M."/>
            <person name="Singh N.D."/>
            <person name="Abad J.P."/>
            <person name="Abt D.N."/>
            <person name="Adryan B."/>
            <person name="Aguade M."/>
            <person name="Akashi H."/>
            <person name="Anderson W.W."/>
            <person name="Aquadro C.F."/>
            <person name="Ardell D.H."/>
            <person name="Arguello R."/>
            <person name="Artieri C.G."/>
            <person name="Barbash D.A."/>
            <person name="Barker D."/>
            <person name="Barsanti P."/>
            <person name="Batterham P."/>
            <person name="Batzoglou S."/>
            <person name="Begun D."/>
            <person name="Bhutkar A."/>
            <person name="Blanco E."/>
            <person name="Bosak S.A."/>
            <person name="Bradley R.K."/>
            <person name="Brand A.D."/>
            <person name="Brent M.R."/>
            <person name="Brooks A.N."/>
            <person name="Brown R.H."/>
            <person name="Butlin R.K."/>
            <person name="Caggese C."/>
            <person name="Calvi B.R."/>
            <person name="Bernardo de Carvalho A."/>
            <person name="Caspi A."/>
            <person name="Castrezana S."/>
            <person name="Celniker S.E."/>
            <person name="Chang J.L."/>
            <person name="Chapple C."/>
            <person name="Chatterji S."/>
            <person name="Chinwalla A."/>
            <person name="Civetta A."/>
            <person name="Clifton S.W."/>
            <person name="Comeron J.M."/>
            <person name="Costello J.C."/>
            <person name="Coyne J.A."/>
            <person name="Daub J."/>
            <person name="David R.G."/>
            <person name="Delcher A.L."/>
            <person name="Delehaunty K."/>
            <person name="Do C.B."/>
            <person name="Ebling H."/>
            <person name="Edwards K."/>
            <person name="Eickbush T."/>
            <person name="Evans J.D."/>
            <person name="Filipski A."/>
            <person name="Findeiss S."/>
            <person name="Freyhult E."/>
            <person name="Fulton L."/>
            <person name="Fulton R."/>
            <person name="Garcia A.C."/>
            <person name="Gardiner A."/>
            <person name="Garfield D.A."/>
            <person name="Garvin B.E."/>
            <person name="Gibson G."/>
            <person name="Gilbert D."/>
            <person name="Gnerre S."/>
            <person name="Godfrey J."/>
            <person name="Good R."/>
            <person name="Gotea V."/>
            <person name="Gravely B."/>
            <person name="Greenberg A.J."/>
            <person name="Griffiths-Jones S."/>
            <person name="Gross S."/>
            <person name="Guigo R."/>
            <person name="Gustafson E.A."/>
            <person name="Haerty W."/>
            <person name="Hahn M.W."/>
            <person name="Halligan D.L."/>
            <person name="Halpern A.L."/>
            <person name="Halter G.M."/>
            <person name="Han M.V."/>
            <person name="Heger A."/>
            <person name="Hillier L."/>
            <person name="Hinrichs A.S."/>
            <person name="Holmes I."/>
            <person name="Hoskins R.A."/>
            <person name="Hubisz M.J."/>
            <person name="Hultmark D."/>
            <person name="Huntley M.A."/>
            <person name="Jaffe D.B."/>
            <person name="Jagadeeshan S."/>
            <person name="Jeck W.R."/>
            <person name="Johnson J."/>
            <person name="Jones C.D."/>
            <person name="Jordan W.C."/>
            <person name="Karpen G.H."/>
            <person name="Kataoka E."/>
            <person name="Keightley P.D."/>
            <person name="Kheradpour P."/>
            <person name="Kirkness E.F."/>
            <person name="Koerich L.B."/>
            <person name="Kristiansen K."/>
            <person name="Kudrna D."/>
            <person name="Kulathinal R.J."/>
            <person name="Kumar S."/>
            <person name="Kwok R."/>
            <person name="Lander E."/>
            <person name="Langley C.H."/>
            <person name="Lapoint R."/>
            <person name="Lazzaro B.P."/>
            <person name="Lee S.J."/>
            <person name="Levesque L."/>
            <person name="Li R."/>
            <person name="Lin C.F."/>
            <person name="Lin M.F."/>
            <person name="Lindblad-Toh K."/>
            <person name="Llopart A."/>
            <person name="Long M."/>
            <person name="Low L."/>
            <person name="Lozovsky E."/>
            <person name="Lu J."/>
            <person name="Luo M."/>
            <person name="Machado C.A."/>
            <person name="Makalowski W."/>
            <person name="Marzo M."/>
            <person name="Matsuda M."/>
            <person name="Matzkin L."/>
            <person name="McAllister B."/>
            <person name="McBride C.S."/>
            <person name="McKernan B."/>
            <person name="McKernan K."/>
            <person name="Mendez-Lago M."/>
            <person name="Minx P."/>
            <person name="Mollenhauer M.U."/>
            <person name="Montooth K."/>
            <person name="Mount S.M."/>
            <person name="Mu X."/>
            <person name="Myers E."/>
            <person name="Negre B."/>
            <person name="Newfeld S."/>
            <person name="Nielsen R."/>
            <person name="Noor M.A."/>
            <person name="O'Grady P."/>
            <person name="Pachter L."/>
            <person name="Papaceit M."/>
            <person name="Parisi M.J."/>
            <person name="Parisi M."/>
            <person name="Parts L."/>
            <person name="Pedersen J.S."/>
            <person name="Pesole G."/>
            <person name="Phillippy A.M."/>
            <person name="Ponting C.P."/>
            <person name="Pop M."/>
            <person name="Porcelli D."/>
            <person name="Powell J.R."/>
            <person name="Prohaska S."/>
            <person name="Pruitt K."/>
            <person name="Puig M."/>
            <person name="Quesneville H."/>
            <person name="Ram K.R."/>
            <person name="Rand D."/>
            <person name="Rasmussen M.D."/>
            <person name="Reed L.K."/>
            <person name="Reenan R."/>
            <person name="Reily A."/>
            <person name="Remington K.A."/>
            <person name="Rieger T.T."/>
            <person name="Ritchie M.G."/>
            <person name="Robin C."/>
            <person name="Rogers Y.H."/>
            <person name="Rohde C."/>
            <person name="Rozas J."/>
            <person name="Rubenfield M.J."/>
            <person name="Ruiz A."/>
            <person name="Russo S."/>
            <person name="Salzberg S.L."/>
            <person name="Sanchez-Gracia A."/>
            <person name="Saranga D.J."/>
            <person name="Sato H."/>
            <person name="Schaeffer S.W."/>
            <person name="Schatz M.C."/>
            <person name="Schlenke T."/>
            <person name="Schwartz R."/>
            <person name="Segarra C."/>
            <person name="Singh R.S."/>
            <person name="Sirot L."/>
            <person name="Sirota M."/>
            <person name="Sisneros N.B."/>
            <person name="Smith C.D."/>
            <person name="Smith T.F."/>
            <person name="Spieth J."/>
            <person name="Stage D.E."/>
            <person name="Stark A."/>
            <person name="Stephan W."/>
            <person name="Strausberg R.L."/>
            <person name="Strempel S."/>
            <person name="Sturgill D."/>
            <person name="Sutton G."/>
            <person name="Sutton G.G."/>
            <person name="Tao W."/>
            <person name="Teichmann S."/>
            <person name="Tobari Y.N."/>
            <person name="Tomimura Y."/>
            <person name="Tsolas J.M."/>
            <person name="Valente V.L."/>
            <person name="Venter E."/>
            <person name="Venter J.C."/>
            <person name="Vicario S."/>
            <person name="Vieira F.G."/>
            <person name="Vilella A.J."/>
            <person name="Villasante A."/>
            <person name="Walenz B."/>
            <person name="Wang J."/>
            <person name="Wasserman M."/>
            <person name="Watts T."/>
            <person name="Wilson D."/>
            <person name="Wilson R.K."/>
            <person name="Wing R.A."/>
            <person name="Wolfner M.F."/>
            <person name="Wong A."/>
            <person name="Wong G.K."/>
            <person name="Wu C.I."/>
            <person name="Wu G."/>
            <person name="Yamamoto D."/>
            <person name="Yang H.P."/>
            <person name="Yang S.P."/>
            <person name="Yorke J.A."/>
            <person name="Yoshida K."/>
            <person name="Zdobnov E."/>
            <person name="Zhang P."/>
            <person name="Zhang Y."/>
            <person name="Zimin A.V."/>
            <person name="Baldwin J."/>
            <person name="Abdouelleil A."/>
            <person name="Abdulkadir J."/>
            <person name="Abebe A."/>
            <person name="Abera B."/>
            <person name="Abreu J."/>
            <person name="Acer S.C."/>
            <person name="Aftuck L."/>
            <person name="Alexander A."/>
            <person name="An P."/>
            <person name="Anderson E."/>
            <person name="Anderson S."/>
            <person name="Arachi H."/>
            <person name="Azer M."/>
            <person name="Bachantsang P."/>
            <person name="Barry A."/>
            <person name="Bayul T."/>
            <person name="Berlin A."/>
            <person name="Bessette D."/>
            <person name="Bloom T."/>
            <person name="Blye J."/>
            <person name="Boguslavskiy L."/>
            <person name="Bonnet C."/>
            <person name="Boukhgalter B."/>
            <person name="Bourzgui I."/>
            <person name="Brown A."/>
            <person name="Cahill P."/>
            <person name="Channer S."/>
            <person name="Cheshatsang Y."/>
            <person name="Chuda L."/>
            <person name="Citroen M."/>
            <person name="Collymore A."/>
            <person name="Cooke P."/>
            <person name="Costello M."/>
            <person name="D'Aco K."/>
            <person name="Daza R."/>
            <person name="De Haan G."/>
            <person name="DeGray S."/>
            <person name="DeMaso C."/>
            <person name="Dhargay N."/>
            <person name="Dooley K."/>
            <person name="Dooley E."/>
            <person name="Doricent M."/>
            <person name="Dorje P."/>
            <person name="Dorjee K."/>
            <person name="Dupes A."/>
            <person name="Elong R."/>
            <person name="Falk J."/>
            <person name="Farina A."/>
            <person name="Faro S."/>
            <person name="Ferguson D."/>
            <person name="Fisher S."/>
            <person name="Foley C.D."/>
            <person name="Franke A."/>
            <person name="Friedrich D."/>
            <person name="Gadbois L."/>
            <person name="Gearin G."/>
            <person name="Gearin C.R."/>
            <person name="Giannoukos G."/>
            <person name="Goode T."/>
            <person name="Graham J."/>
            <person name="Grandbois E."/>
            <person name="Grewal S."/>
            <person name="Gyaltsen K."/>
            <person name="Hafez N."/>
            <person name="Hagos B."/>
            <person name="Hall J."/>
            <person name="Henson C."/>
            <person name="Hollinger A."/>
            <person name="Honan T."/>
            <person name="Huard M.D."/>
            <person name="Hughes L."/>
            <person name="Hurhula B."/>
            <person name="Husby M.E."/>
            <person name="Kamat A."/>
            <person name="Kanga B."/>
            <person name="Kashin S."/>
            <person name="Khazanovich D."/>
            <person name="Kisner P."/>
            <person name="Lance K."/>
            <person name="Lara M."/>
            <person name="Lee W."/>
            <person name="Lennon N."/>
            <person name="Letendre F."/>
            <person name="LeVine R."/>
            <person name="Lipovsky A."/>
            <person name="Liu X."/>
            <person name="Liu J."/>
            <person name="Liu S."/>
            <person name="Lokyitsang T."/>
            <person name="Lokyitsang Y."/>
            <person name="Lubonja R."/>
            <person name="Lui A."/>
            <person name="MacDonald P."/>
            <person name="Magnisalis V."/>
            <person name="Maru K."/>
            <person name="Matthews C."/>
            <person name="McCusker W."/>
            <person name="McDonough S."/>
            <person name="Mehta T."/>
            <person name="Meldrim J."/>
            <person name="Meneus L."/>
            <person name="Mihai O."/>
            <person name="Mihalev A."/>
            <person name="Mihova T."/>
            <person name="Mittelman R."/>
            <person name="Mlenga V."/>
            <person name="Montmayeur A."/>
            <person name="Mulrain L."/>
            <person name="Navidi A."/>
            <person name="Naylor J."/>
            <person name="Negash T."/>
            <person name="Nguyen T."/>
            <person name="Nguyen N."/>
            <person name="Nicol R."/>
            <person name="Norbu C."/>
            <person name="Norbu N."/>
            <person name="Novod N."/>
            <person name="O'Neill B."/>
            <person name="Osman S."/>
            <person name="Markiewicz E."/>
            <person name="Oyono O.L."/>
            <person name="Patti C."/>
            <person name="Phunkhang P."/>
            <person name="Pierre F."/>
            <person name="Priest M."/>
            <person name="Raghuraman S."/>
            <person name="Rege F."/>
            <person name="Reyes R."/>
            <person name="Rise C."/>
            <person name="Rogov P."/>
            <person name="Ross K."/>
            <person name="Ryan E."/>
            <person name="Settipalli S."/>
            <person name="Shea T."/>
            <person name="Sherpa N."/>
            <person name="Shi L."/>
            <person name="Shih D."/>
            <person name="Sparrow T."/>
            <person name="Spaulding J."/>
            <person name="Stalker J."/>
            <person name="Stange-Thomann N."/>
            <person name="Stavropoulos S."/>
            <person name="Stone C."/>
            <person name="Strader C."/>
            <person name="Tesfaye S."/>
            <person name="Thomson T."/>
            <person name="Thoulutsang Y."/>
            <person name="Thoulutsang D."/>
            <person name="Topham K."/>
            <person name="Topping I."/>
            <person name="Tsamla T."/>
            <person name="Vassiliev H."/>
            <person name="Vo A."/>
            <person name="Wangchuk T."/>
            <person name="Wangdi T."/>
            <person name="Weiand M."/>
            <person name="Wilkinson J."/>
            <person name="Wilson A."/>
            <person name="Yadav S."/>
            <person name="Young G."/>
            <person name="Yu Q."/>
            <person name="Zembek L."/>
            <person name="Zhong D."/>
            <person name="Zimmer A."/>
            <person name="Zwirko Z."/>
            <person name="Jaffe D.B."/>
            <person name="Alvarez P."/>
            <person name="Brockman W."/>
            <person name="Butler J."/>
            <person name="Chin C."/>
            <person name="Gnerre S."/>
            <person name="Grabherr M."/>
            <person name="Kleber M."/>
            <person name="Mauceli E."/>
            <person name="MacCallum I."/>
        </authorList>
    </citation>
    <scope>NUCLEOTIDE SEQUENCE [LARGE SCALE GENOMIC DNA]</scope>
    <source>
        <strain evidence="8">Tucson 15287-2541.00</strain>
    </source>
</reference>
<dbReference type="AlphaFoldDB" id="B4JEX7"/>
<feature type="transmembrane region" description="Helical" evidence="5">
    <location>
        <begin position="201"/>
        <end position="220"/>
    </location>
</feature>
<dbReference type="Proteomes" id="UP000001070">
    <property type="component" value="Unassembled WGS sequence"/>
</dbReference>
<evidence type="ECO:0000256" key="3">
    <source>
        <dbReference type="ARBA" id="ARBA00022989"/>
    </source>
</evidence>
<feature type="transmembrane region" description="Helical" evidence="5">
    <location>
        <begin position="394"/>
        <end position="415"/>
    </location>
</feature>
<gene>
    <name evidence="7" type="primary">Dgri\GH18362</name>
    <name evidence="7" type="ORF">Dgri_GH18362</name>
</gene>
<keyword evidence="2 5" id="KW-0812">Transmembrane</keyword>
<evidence type="ECO:0000313" key="8">
    <source>
        <dbReference type="Proteomes" id="UP000001070"/>
    </source>
</evidence>
<dbReference type="GO" id="GO:0016020">
    <property type="term" value="C:membrane"/>
    <property type="evidence" value="ECO:0007669"/>
    <property type="project" value="UniProtKB-SubCell"/>
</dbReference>
<sequence>MVIRSWNVPHLGGQHPGADKHSPLWGSVRLTYTLCAFLTNMLQMGMRNMLGLVILRMVKARPEDVLLQHSALASNQANNLTDSQVCGSGVWHNASLELVETGDLPWTRNQELTFPGVLYYGYVIALPLAGHLTDRFGGKVLFINSMTMQALSYIALPVMAEYSYVAAVIVMVFSGIFAGCGSPPLYQLFLVWAHPTERTSMLSFAYSGLIVGSIGIYPLASYLSDFGWRVPFYVLGNVALLYGISCNWLIYNTLEQHPRLTDAERDYLKPKDFAQAPQHLSIPWRSLLTSVPVYAFMLTHVFHNCGFLVFSLIMPRFMQEAMQFNMKEIGFLSSAPFIGSMLSKLICIFSCSYIERRLFLNLGRLRRLLYAVCTSATIVLIGVIIVASCQQKALVLLIFVLVGATMDMGFSGGYWPTLLYFAPSFAGMISGLANSLGHLSGFLAPHLIAILVHTGIKSEWNAVLLTLMLFNALAIIVFGLFSSTTLQTWDPRSQKSNLTNSTQETTN</sequence>
<dbReference type="InParanoid" id="B4JEX7"/>
<dbReference type="eggNOG" id="KOG2532">
    <property type="taxonomic scope" value="Eukaryota"/>
</dbReference>
<dbReference type="OrthoDB" id="2985014at2759"/>
<feature type="transmembrane region" description="Helical" evidence="5">
    <location>
        <begin position="463"/>
        <end position="481"/>
    </location>
</feature>
<name>B4JEX7_DROGR</name>